<dbReference type="Gene3D" id="1.20.58.1800">
    <property type="match status" value="1"/>
</dbReference>
<keyword evidence="3" id="KW-1185">Reference proteome</keyword>
<dbReference type="AlphaFoldDB" id="A0A0N4ZQV1"/>
<evidence type="ECO:0000313" key="4">
    <source>
        <dbReference type="WBParaSite" id="PTRK_0001089200.1"/>
    </source>
</evidence>
<name>A0A0N4ZQV1_PARTI</name>
<organism evidence="3 4">
    <name type="scientific">Parastrongyloides trichosuri</name>
    <name type="common">Possum-specific nematode worm</name>
    <dbReference type="NCBI Taxonomy" id="131310"/>
    <lineage>
        <taxon>Eukaryota</taxon>
        <taxon>Metazoa</taxon>
        <taxon>Ecdysozoa</taxon>
        <taxon>Nematoda</taxon>
        <taxon>Chromadorea</taxon>
        <taxon>Rhabditida</taxon>
        <taxon>Tylenchina</taxon>
        <taxon>Panagrolaimomorpha</taxon>
        <taxon>Strongyloidoidea</taxon>
        <taxon>Strongyloididae</taxon>
        <taxon>Parastrongyloides</taxon>
    </lineage>
</organism>
<protein>
    <submittedName>
        <fullName evidence="4">T6PP_N domain-containing protein</fullName>
    </submittedName>
</protein>
<evidence type="ECO:0000259" key="2">
    <source>
        <dbReference type="Pfam" id="PF21141"/>
    </source>
</evidence>
<dbReference type="STRING" id="131310.A0A0N4ZQV1"/>
<evidence type="ECO:0000313" key="3">
    <source>
        <dbReference type="Proteomes" id="UP000038045"/>
    </source>
</evidence>
<evidence type="ECO:0000259" key="1">
    <source>
        <dbReference type="Pfam" id="PF18572"/>
    </source>
</evidence>
<feature type="domain" description="Trehalose-6-phosphate phosphatase helical bundle" evidence="1">
    <location>
        <begin position="23"/>
        <end position="123"/>
    </location>
</feature>
<dbReference type="Pfam" id="PF18572">
    <property type="entry name" value="T6PP_N"/>
    <property type="match status" value="1"/>
</dbReference>
<dbReference type="Gene3D" id="3.30.70.3080">
    <property type="match status" value="1"/>
</dbReference>
<dbReference type="InterPro" id="IPR036412">
    <property type="entry name" value="HAD-like_sf"/>
</dbReference>
<dbReference type="InterPro" id="IPR023214">
    <property type="entry name" value="HAD_sf"/>
</dbReference>
<sequence>MTVTSEDNPLIYNDESTLRCGQTVEEFKAMMYDVQRDRRRIVKDIIEGKEIDEECLKSIKKSLDNLCENMTNNEKEGFMKEMILNRGEGSDDKKFIINLKDEIIGLRKDVSFLEEYKNFIINNKNYEDINLTKILSKVHPISEEKFYEELDGCLRLLEKFVKESADGKKPIFITDWDGTMKDYCSQYATNLQPIYSAIGMAKFAKLFTRISAVLTAGPLRGPGILDLIAIPLNEHILFSGSWGREWWIDGAKVVHNDGISLEGFNALEQLNNKMQKLIHENSDFSQFALVGSGIQRKVDRLTLGIQTVCKHVPQELSIRYQEAVKEKMNEIDPDKRVLIFDPSTELEVEVVVGHDDGGVWDKGNGVAKIVETLHDTLKGPGNVLICGDTFSDIPMVQKVVHENNQGIMSIFVGTNEKLRSRVRELVNDECRVAFVSCPDVVHAAMWKLIQEHKNKE</sequence>
<dbReference type="Gene3D" id="3.40.50.1000">
    <property type="entry name" value="HAD superfamily/HAD-like"/>
    <property type="match status" value="1"/>
</dbReference>
<feature type="domain" description="Trehalose-6-phosphate phosphatase C-terminal" evidence="2">
    <location>
        <begin position="172"/>
        <end position="441"/>
    </location>
</feature>
<accession>A0A0N4ZQV1</accession>
<dbReference type="Proteomes" id="UP000038045">
    <property type="component" value="Unplaced"/>
</dbReference>
<dbReference type="WBParaSite" id="PTRK_0001089200.1">
    <property type="protein sequence ID" value="PTRK_0001089200.1"/>
    <property type="gene ID" value="PTRK_0001089200"/>
</dbReference>
<dbReference type="Pfam" id="PF21141">
    <property type="entry name" value="T6PP_C"/>
    <property type="match status" value="1"/>
</dbReference>
<proteinExistence type="predicted"/>
<dbReference type="InterPro" id="IPR049063">
    <property type="entry name" value="T6PP_C"/>
</dbReference>
<dbReference type="InterPro" id="IPR041064">
    <property type="entry name" value="T6PP_helical"/>
</dbReference>
<dbReference type="SUPFAM" id="SSF56784">
    <property type="entry name" value="HAD-like"/>
    <property type="match status" value="1"/>
</dbReference>
<reference evidence="4" key="1">
    <citation type="submission" date="2017-02" db="UniProtKB">
        <authorList>
            <consortium name="WormBaseParasite"/>
        </authorList>
    </citation>
    <scope>IDENTIFICATION</scope>
</reference>